<dbReference type="Gene3D" id="2.40.50.90">
    <property type="match status" value="1"/>
</dbReference>
<evidence type="ECO:0000259" key="1">
    <source>
        <dbReference type="PROSITE" id="PS50830"/>
    </source>
</evidence>
<evidence type="ECO:0000313" key="2">
    <source>
        <dbReference type="EMBL" id="CBN80328.1"/>
    </source>
</evidence>
<accession>D8LP57</accession>
<dbReference type="SUPFAM" id="SSF50199">
    <property type="entry name" value="Staphylococcal nuclease"/>
    <property type="match status" value="1"/>
</dbReference>
<dbReference type="InterPro" id="IPR035437">
    <property type="entry name" value="SNase_OB-fold_sf"/>
</dbReference>
<dbReference type="Pfam" id="PF00565">
    <property type="entry name" value="SNase"/>
    <property type="match status" value="1"/>
</dbReference>
<organism evidence="2 3">
    <name type="scientific">Ectocarpus siliculosus</name>
    <name type="common">Brown alga</name>
    <name type="synonym">Conferva siliculosa</name>
    <dbReference type="NCBI Taxonomy" id="2880"/>
    <lineage>
        <taxon>Eukaryota</taxon>
        <taxon>Sar</taxon>
        <taxon>Stramenopiles</taxon>
        <taxon>Ochrophyta</taxon>
        <taxon>PX clade</taxon>
        <taxon>Phaeophyceae</taxon>
        <taxon>Ectocarpales</taxon>
        <taxon>Ectocarpaceae</taxon>
        <taxon>Ectocarpus</taxon>
    </lineage>
</organism>
<dbReference type="EMBL" id="FN649741">
    <property type="protein sequence ID" value="CBN80328.1"/>
    <property type="molecule type" value="Genomic_DNA"/>
</dbReference>
<name>D8LP57_ECTSI</name>
<proteinExistence type="predicted"/>
<sequence length="127" mass="13797">MCALSTDYSLEGRSVLGKVVRVIDGDSCKVSIAVDGHAWTFPVRIFDIDSPEVRTSNEKEKALGLKAKARVEELVLGKIVALKLGKFDKFGRLLGSIETSDGVNVGDDLISRGLAVKYGGKRHAWFC</sequence>
<dbReference type="PROSITE" id="PS50830">
    <property type="entry name" value="TNASE_3"/>
    <property type="match status" value="1"/>
</dbReference>
<gene>
    <name evidence="2" type="ORF">Esi_0052_0081</name>
</gene>
<dbReference type="InParanoid" id="D8LP57"/>
<reference evidence="2 3" key="1">
    <citation type="journal article" date="2010" name="Nature">
        <title>The Ectocarpus genome and the independent evolution of multicellularity in brown algae.</title>
        <authorList>
            <person name="Cock J.M."/>
            <person name="Sterck L."/>
            <person name="Rouze P."/>
            <person name="Scornet D."/>
            <person name="Allen A.E."/>
            <person name="Amoutzias G."/>
            <person name="Anthouard V."/>
            <person name="Artiguenave F."/>
            <person name="Aury J.M."/>
            <person name="Badger J.H."/>
            <person name="Beszteri B."/>
            <person name="Billiau K."/>
            <person name="Bonnet E."/>
            <person name="Bothwell J.H."/>
            <person name="Bowler C."/>
            <person name="Boyen C."/>
            <person name="Brownlee C."/>
            <person name="Carrano C.J."/>
            <person name="Charrier B."/>
            <person name="Cho G.Y."/>
            <person name="Coelho S.M."/>
            <person name="Collen J."/>
            <person name="Corre E."/>
            <person name="Da Silva C."/>
            <person name="Delage L."/>
            <person name="Delaroque N."/>
            <person name="Dittami S.M."/>
            <person name="Doulbeau S."/>
            <person name="Elias M."/>
            <person name="Farnham G."/>
            <person name="Gachon C.M."/>
            <person name="Gschloessl B."/>
            <person name="Heesch S."/>
            <person name="Jabbari K."/>
            <person name="Jubin C."/>
            <person name="Kawai H."/>
            <person name="Kimura K."/>
            <person name="Kloareg B."/>
            <person name="Kupper F.C."/>
            <person name="Lang D."/>
            <person name="Le Bail A."/>
            <person name="Leblanc C."/>
            <person name="Lerouge P."/>
            <person name="Lohr M."/>
            <person name="Lopez P.J."/>
            <person name="Martens C."/>
            <person name="Maumus F."/>
            <person name="Michel G."/>
            <person name="Miranda-Saavedra D."/>
            <person name="Morales J."/>
            <person name="Moreau H."/>
            <person name="Motomura T."/>
            <person name="Nagasato C."/>
            <person name="Napoli C.A."/>
            <person name="Nelson D.R."/>
            <person name="Nyvall-Collen P."/>
            <person name="Peters A.F."/>
            <person name="Pommier C."/>
            <person name="Potin P."/>
            <person name="Poulain J."/>
            <person name="Quesneville H."/>
            <person name="Read B."/>
            <person name="Rensing S.A."/>
            <person name="Ritter A."/>
            <person name="Rousvoal S."/>
            <person name="Samanta M."/>
            <person name="Samson G."/>
            <person name="Schroeder D.C."/>
            <person name="Segurens B."/>
            <person name="Strittmatter M."/>
            <person name="Tonon T."/>
            <person name="Tregear J.W."/>
            <person name="Valentin K."/>
            <person name="von Dassow P."/>
            <person name="Yamagishi T."/>
            <person name="Van de Peer Y."/>
            <person name="Wincker P."/>
        </authorList>
    </citation>
    <scope>NUCLEOTIDE SEQUENCE [LARGE SCALE GENOMIC DNA]</scope>
    <source>
        <strain evidence="3">Ec32 / CCAP1310/4</strain>
    </source>
</reference>
<keyword evidence="3" id="KW-1185">Reference proteome</keyword>
<protein>
    <submittedName>
        <fullName evidence="2">SNase-like</fullName>
    </submittedName>
</protein>
<evidence type="ECO:0000313" key="3">
    <source>
        <dbReference type="Proteomes" id="UP000002630"/>
    </source>
</evidence>
<dbReference type="InterPro" id="IPR016071">
    <property type="entry name" value="Staphylococal_nuclease_OB-fold"/>
</dbReference>
<dbReference type="Proteomes" id="UP000002630">
    <property type="component" value="Linkage Group LG16"/>
</dbReference>
<dbReference type="EMBL" id="FN648730">
    <property type="protein sequence ID" value="CBN80328.1"/>
    <property type="molecule type" value="Genomic_DNA"/>
</dbReference>
<feature type="domain" description="TNase-like" evidence="1">
    <location>
        <begin position="13"/>
        <end position="115"/>
    </location>
</feature>
<dbReference type="SMART" id="SM00318">
    <property type="entry name" value="SNc"/>
    <property type="match status" value="1"/>
</dbReference>
<dbReference type="AlphaFoldDB" id="D8LP57"/>